<sequence length="193" mass="21591">MQRRADLSCCTCGSSSGRMIETERLILRKPRPTDHDALFAMWADPVVMADLGPVKDRAASEATLARHDGYRHEGLGFFTVERKADWAVIGFCGLKRGDPPHPIAGEIEAGWQIAQPFWRQGYALEAMRAVFEWGWASFTMPRIVAITAERNVASQGMMTRLGMTRLADGDFEHHAFAAADPLRRIVTYSINRP</sequence>
<dbReference type="PANTHER" id="PTHR43792:SF1">
    <property type="entry name" value="N-ACETYLTRANSFERASE DOMAIN-CONTAINING PROTEIN"/>
    <property type="match status" value="1"/>
</dbReference>
<evidence type="ECO:0000259" key="1">
    <source>
        <dbReference type="PROSITE" id="PS51186"/>
    </source>
</evidence>
<organism evidence="2 3">
    <name type="scientific">Sphingomonas koreensis</name>
    <dbReference type="NCBI Taxonomy" id="93064"/>
    <lineage>
        <taxon>Bacteria</taxon>
        <taxon>Pseudomonadati</taxon>
        <taxon>Pseudomonadota</taxon>
        <taxon>Alphaproteobacteria</taxon>
        <taxon>Sphingomonadales</taxon>
        <taxon>Sphingomonadaceae</taxon>
        <taxon>Sphingomonas</taxon>
    </lineage>
</organism>
<dbReference type="GO" id="GO:0016747">
    <property type="term" value="F:acyltransferase activity, transferring groups other than amino-acyl groups"/>
    <property type="evidence" value="ECO:0007669"/>
    <property type="project" value="InterPro"/>
</dbReference>
<dbReference type="Proteomes" id="UP000287746">
    <property type="component" value="Unassembled WGS sequence"/>
</dbReference>
<dbReference type="Gene3D" id="3.40.630.30">
    <property type="match status" value="1"/>
</dbReference>
<gene>
    <name evidence="2" type="ORF">DAH66_05315</name>
</gene>
<comment type="caution">
    <text evidence="2">The sequence shown here is derived from an EMBL/GenBank/DDBJ whole genome shotgun (WGS) entry which is preliminary data.</text>
</comment>
<keyword evidence="2" id="KW-0808">Transferase</keyword>
<dbReference type="InterPro" id="IPR000182">
    <property type="entry name" value="GNAT_dom"/>
</dbReference>
<protein>
    <submittedName>
        <fullName evidence="2">N-acetyltransferase</fullName>
    </submittedName>
</protein>
<proteinExistence type="predicted"/>
<reference evidence="2 3" key="1">
    <citation type="submission" date="2018-07" db="EMBL/GenBank/DDBJ databases">
        <title>Genomic and Epidemiologic Investigation of an Indolent Hospital Outbreak.</title>
        <authorList>
            <person name="Johnson R.C."/>
            <person name="Deming C."/>
            <person name="Conlan S."/>
            <person name="Zellmer C.J."/>
            <person name="Michelin A.V."/>
            <person name="Lee-Lin S."/>
            <person name="Thomas P.J."/>
            <person name="Park M."/>
            <person name="Weingarten R.A."/>
            <person name="Less J."/>
            <person name="Dekker J.P."/>
            <person name="Frank K.M."/>
            <person name="Musser K.A."/>
            <person name="Mcquiston J.R."/>
            <person name="Henderson D.K."/>
            <person name="Lau A.F."/>
            <person name="Palmore T.N."/>
            <person name="Segre J.A."/>
        </authorList>
    </citation>
    <scope>NUCLEOTIDE SEQUENCE [LARGE SCALE GENOMIC DNA]</scope>
    <source>
        <strain evidence="2 3">SK-CDC1_0717</strain>
    </source>
</reference>
<dbReference type="AlphaFoldDB" id="A0A430G7C1"/>
<evidence type="ECO:0000313" key="3">
    <source>
        <dbReference type="Proteomes" id="UP000287746"/>
    </source>
</evidence>
<dbReference type="Pfam" id="PF13302">
    <property type="entry name" value="Acetyltransf_3"/>
    <property type="match status" value="1"/>
</dbReference>
<evidence type="ECO:0000313" key="2">
    <source>
        <dbReference type="EMBL" id="RSY88858.1"/>
    </source>
</evidence>
<name>A0A430G7C1_9SPHN</name>
<accession>A0A430G7C1</accession>
<dbReference type="PROSITE" id="PS51186">
    <property type="entry name" value="GNAT"/>
    <property type="match status" value="1"/>
</dbReference>
<dbReference type="PANTHER" id="PTHR43792">
    <property type="entry name" value="GNAT FAMILY, PUTATIVE (AFU_ORTHOLOGUE AFUA_3G00765)-RELATED-RELATED"/>
    <property type="match status" value="1"/>
</dbReference>
<dbReference type="EMBL" id="QQYZ01000003">
    <property type="protein sequence ID" value="RSY88858.1"/>
    <property type="molecule type" value="Genomic_DNA"/>
</dbReference>
<dbReference type="InterPro" id="IPR051531">
    <property type="entry name" value="N-acetyltransferase"/>
</dbReference>
<dbReference type="SUPFAM" id="SSF55729">
    <property type="entry name" value="Acyl-CoA N-acyltransferases (Nat)"/>
    <property type="match status" value="1"/>
</dbReference>
<feature type="domain" description="N-acetyltransferase" evidence="1">
    <location>
        <begin position="25"/>
        <end position="183"/>
    </location>
</feature>
<dbReference type="InterPro" id="IPR016181">
    <property type="entry name" value="Acyl_CoA_acyltransferase"/>
</dbReference>